<keyword evidence="1" id="KW-1133">Transmembrane helix</keyword>
<name>A0A1T5NPZ8_9BACT</name>
<evidence type="ECO:0000313" key="2">
    <source>
        <dbReference type="EMBL" id="SKD02397.1"/>
    </source>
</evidence>
<keyword evidence="1" id="KW-0812">Transmembrane</keyword>
<feature type="transmembrane region" description="Helical" evidence="1">
    <location>
        <begin position="12"/>
        <end position="34"/>
    </location>
</feature>
<reference evidence="2 3" key="1">
    <citation type="submission" date="2017-02" db="EMBL/GenBank/DDBJ databases">
        <authorList>
            <person name="Peterson S.W."/>
        </authorList>
    </citation>
    <scope>NUCLEOTIDE SEQUENCE [LARGE SCALE GENOMIC DNA]</scope>
    <source>
        <strain evidence="2 3">DSM 18108</strain>
    </source>
</reference>
<sequence length="168" mass="18707">MDFRFKLYRVTTAIVLMISGIFTFMLLSSVLFLGTNFGSIVSLLSMGACFIHSVLSLYLQRSLLLPEIPLKESTPGGMRFMGTVGLIFSILLILSGLTILLVTPEQMKAEIDNLPADQQAAVKQTLVAPIGVFLLVMGSLFTLNIVLSFRYLRQWLQLQSGRNEEKEE</sequence>
<accession>A0A1T5NPZ8</accession>
<dbReference type="RefSeq" id="WP_133256111.1">
    <property type="nucleotide sequence ID" value="NZ_FUZZ01000001.1"/>
</dbReference>
<feature type="transmembrane region" description="Helical" evidence="1">
    <location>
        <begin position="40"/>
        <end position="59"/>
    </location>
</feature>
<proteinExistence type="predicted"/>
<evidence type="ECO:0000256" key="1">
    <source>
        <dbReference type="SAM" id="Phobius"/>
    </source>
</evidence>
<dbReference type="Proteomes" id="UP000190166">
    <property type="component" value="Unassembled WGS sequence"/>
</dbReference>
<gene>
    <name evidence="2" type="ORF">SAMN05660461_2516</name>
</gene>
<organism evidence="2 3">
    <name type="scientific">Chitinophaga ginsengisegetis</name>
    <dbReference type="NCBI Taxonomy" id="393003"/>
    <lineage>
        <taxon>Bacteria</taxon>
        <taxon>Pseudomonadati</taxon>
        <taxon>Bacteroidota</taxon>
        <taxon>Chitinophagia</taxon>
        <taxon>Chitinophagales</taxon>
        <taxon>Chitinophagaceae</taxon>
        <taxon>Chitinophaga</taxon>
    </lineage>
</organism>
<keyword evidence="1" id="KW-0472">Membrane</keyword>
<feature type="transmembrane region" description="Helical" evidence="1">
    <location>
        <begin position="130"/>
        <end position="152"/>
    </location>
</feature>
<dbReference type="STRING" id="393003.SAMN05660461_2516"/>
<feature type="transmembrane region" description="Helical" evidence="1">
    <location>
        <begin position="80"/>
        <end position="102"/>
    </location>
</feature>
<dbReference type="AlphaFoldDB" id="A0A1T5NPZ8"/>
<keyword evidence="3" id="KW-1185">Reference proteome</keyword>
<protein>
    <submittedName>
        <fullName evidence="2">Uncharacterized protein</fullName>
    </submittedName>
</protein>
<dbReference type="EMBL" id="FUZZ01000001">
    <property type="protein sequence ID" value="SKD02397.1"/>
    <property type="molecule type" value="Genomic_DNA"/>
</dbReference>
<evidence type="ECO:0000313" key="3">
    <source>
        <dbReference type="Proteomes" id="UP000190166"/>
    </source>
</evidence>